<evidence type="ECO:0000256" key="7">
    <source>
        <dbReference type="ARBA" id="ARBA00023175"/>
    </source>
</evidence>
<dbReference type="GO" id="GO:0044877">
    <property type="term" value="F:protein-containing complex binding"/>
    <property type="evidence" value="ECO:0007669"/>
    <property type="project" value="UniProtKB-ARBA"/>
</dbReference>
<dbReference type="PANTHER" id="PTHR47969">
    <property type="entry name" value="CHROMOSOME-ASSOCIATED KINESIN KIF4A-RELATED"/>
    <property type="match status" value="1"/>
</dbReference>
<evidence type="ECO:0000256" key="1">
    <source>
        <dbReference type="ARBA" id="ARBA00004245"/>
    </source>
</evidence>
<dbReference type="InterPro" id="IPR036961">
    <property type="entry name" value="Kinesin_motor_dom_sf"/>
</dbReference>
<dbReference type="InterPro" id="IPR019821">
    <property type="entry name" value="Kinesin_motor_CS"/>
</dbReference>
<dbReference type="GO" id="GO:0016939">
    <property type="term" value="C:kinesin II complex"/>
    <property type="evidence" value="ECO:0007669"/>
    <property type="project" value="UniProtKB-ARBA"/>
</dbReference>
<dbReference type="GO" id="GO:0008017">
    <property type="term" value="F:microtubule binding"/>
    <property type="evidence" value="ECO:0007669"/>
    <property type="project" value="InterPro"/>
</dbReference>
<organism evidence="16 17">
    <name type="scientific">Physeter macrocephalus</name>
    <name type="common">Sperm whale</name>
    <name type="synonym">Physeter catodon</name>
    <dbReference type="NCBI Taxonomy" id="9755"/>
    <lineage>
        <taxon>Eukaryota</taxon>
        <taxon>Metazoa</taxon>
        <taxon>Chordata</taxon>
        <taxon>Craniata</taxon>
        <taxon>Vertebrata</taxon>
        <taxon>Euteleostomi</taxon>
        <taxon>Mammalia</taxon>
        <taxon>Eutheria</taxon>
        <taxon>Laurasiatheria</taxon>
        <taxon>Artiodactyla</taxon>
        <taxon>Whippomorpha</taxon>
        <taxon>Cetacea</taxon>
        <taxon>Odontoceti</taxon>
        <taxon>Physeteridae</taxon>
        <taxon>Physeter</taxon>
    </lineage>
</organism>
<dbReference type="GO" id="GO:0010970">
    <property type="term" value="P:transport along microtubule"/>
    <property type="evidence" value="ECO:0007669"/>
    <property type="project" value="UniProtKB-ARBA"/>
</dbReference>
<dbReference type="InterPro" id="IPR027417">
    <property type="entry name" value="P-loop_NTPase"/>
</dbReference>
<dbReference type="SMART" id="SM00129">
    <property type="entry name" value="KISc"/>
    <property type="match status" value="1"/>
</dbReference>
<dbReference type="AlphaFoldDB" id="A0A2Y9EP24"/>
<keyword evidence="4 11" id="KW-0547">Nucleotide-binding</keyword>
<feature type="binding site" evidence="11">
    <location>
        <begin position="100"/>
        <end position="107"/>
    </location>
    <ligand>
        <name>ATP</name>
        <dbReference type="ChEBI" id="CHEBI:30616"/>
    </ligand>
</feature>
<evidence type="ECO:0000256" key="5">
    <source>
        <dbReference type="ARBA" id="ARBA00022840"/>
    </source>
</evidence>
<dbReference type="GO" id="GO:0005814">
    <property type="term" value="C:centriole"/>
    <property type="evidence" value="ECO:0007669"/>
    <property type="project" value="UniProtKB-ARBA"/>
</dbReference>
<dbReference type="PRINTS" id="PR00380">
    <property type="entry name" value="KINESINHEAVY"/>
</dbReference>
<evidence type="ECO:0000256" key="4">
    <source>
        <dbReference type="ARBA" id="ARBA00022741"/>
    </source>
</evidence>
<dbReference type="Gene3D" id="3.40.850.10">
    <property type="entry name" value="Kinesin motor domain"/>
    <property type="match status" value="1"/>
</dbReference>
<dbReference type="InterPro" id="IPR001752">
    <property type="entry name" value="Kinesin_motor_dom"/>
</dbReference>
<reference evidence="17" key="1">
    <citation type="submission" date="2025-08" db="UniProtKB">
        <authorList>
            <consortium name="RefSeq"/>
        </authorList>
    </citation>
    <scope>IDENTIFICATION</scope>
    <source>
        <tissue evidence="17">Muscle</tissue>
    </source>
</reference>
<sequence>MPINKSEKPESCDNVKVVVRCRPLNDREKSMCYKQAVSVDEMRGTITVHKTDSSNEPPKTFTFDTVFGPESKQLDVYNLTARPIIDSVLEGYNGTIFAYGQTGTGKTFTMEGVRAVPELRGIIPNSFAHIFGHIAKAEGDTRFLVRVSYLEIYNEEVRDLLGKDQTQRLEVKERPDVGVYIKDLSAYVVNNADDMDRIMTLGHKNRSVGATNMNEHSSRSHAIFTITIECSEKGVDGNMHVRMGKLHLVDLAGSERQGKTGATGQRLKEATKINLSLSTLGNVISALVDGKSTHVPYRNSKLTRLLQDSLGGNSKTMMCANIGPADYNYDETISTLRYANRAKNIKNKARINEDPKDALLRQFQKEIEELKKKLEEGEEISGSDISGSEEDDDEEGEAGEDGEKRKKRRDQPGKKKVSPDKMVEMQAKIDEERKALETKLDMEEEERNKARAELEKREKDLLKAQQEHQSLLEKLSALEKKVIVGGVDLLAKAEEQEKLLEESNMELEERRKRAEQLRRELEEKEQERLDIEEKYTSLQEEAQGKTKKLKKVWTMLMAAKSEMADLQQEHQREIEGLLENIRQLSRELRLQMLIIDNFIPQDYQEMIENYVHWNEDIGEWQLKCVAYTGNNMRKQTPVPDKKEKDPFEVDLSHVYLAYTEESLRQSLMKLERPRTSKGKARPKTGRRKRSAKPETVIDSLLQ</sequence>
<comment type="subunit">
    <text evidence="10">Heterodimer of KIF3A and KIF3B. Interacts with CIMAP3. Interacts with CLN3. Interacts with DCTN1. Interacts with FLCN. Interacts with AP3B1.</text>
</comment>
<dbReference type="GO" id="GO:0003777">
    <property type="term" value="F:microtubule motor activity"/>
    <property type="evidence" value="ECO:0007669"/>
    <property type="project" value="InterPro"/>
</dbReference>
<name>A0A2Y9EP24_PHYMC</name>
<feature type="domain" description="Kinesin motor" evidence="15">
    <location>
        <begin position="14"/>
        <end position="345"/>
    </location>
</feature>
<dbReference type="CTD" id="11127"/>
<accession>A0A2Y9EP24</accession>
<feature type="compositionally biased region" description="Basic residues" evidence="14">
    <location>
        <begin position="675"/>
        <end position="690"/>
    </location>
</feature>
<dbReference type="SUPFAM" id="SSF52540">
    <property type="entry name" value="P-loop containing nucleoside triphosphate hydrolases"/>
    <property type="match status" value="1"/>
</dbReference>
<comment type="function">
    <text evidence="9">Microtubule-based anterograde translocator for membranous organelles. Plus end-directed microtubule sliding activity in vitro. Plays a role in primary cilia formation. Plays a role in centriole cohesion and subdistal appendage organization and function. Regulates the formation of the subdistal appendage via recruitment of DCTN1 to the centriole. Also required for ciliary basal feet formation and microtubule anchoring to mother centriole.</text>
</comment>
<dbReference type="PANTHER" id="PTHR47969:SF21">
    <property type="entry name" value="KINESIN-LIKE PROTEIN"/>
    <property type="match status" value="1"/>
</dbReference>
<evidence type="ECO:0000256" key="12">
    <source>
        <dbReference type="RuleBase" id="RU000394"/>
    </source>
</evidence>
<keyword evidence="5 11" id="KW-0067">ATP-binding</keyword>
<dbReference type="OrthoDB" id="3176171at2759"/>
<feature type="compositionally biased region" description="Acidic residues" evidence="14">
    <location>
        <begin position="376"/>
        <end position="400"/>
    </location>
</feature>
<dbReference type="Pfam" id="PF00225">
    <property type="entry name" value="Kinesin"/>
    <property type="match status" value="1"/>
</dbReference>
<feature type="region of interest" description="Disordered" evidence="14">
    <location>
        <begin position="667"/>
        <end position="702"/>
    </location>
</feature>
<evidence type="ECO:0000256" key="8">
    <source>
        <dbReference type="ARBA" id="ARBA00023212"/>
    </source>
</evidence>
<evidence type="ECO:0000313" key="16">
    <source>
        <dbReference type="Proteomes" id="UP000248484"/>
    </source>
</evidence>
<evidence type="ECO:0000256" key="10">
    <source>
        <dbReference type="ARBA" id="ARBA00065526"/>
    </source>
</evidence>
<evidence type="ECO:0000256" key="9">
    <source>
        <dbReference type="ARBA" id="ARBA00058965"/>
    </source>
</evidence>
<keyword evidence="7 11" id="KW-0505">Motor protein</keyword>
<comment type="similarity">
    <text evidence="11 12">Belongs to the TRAFAC class myosin-kinesin ATPase superfamily. Kinesin family.</text>
</comment>
<evidence type="ECO:0000256" key="6">
    <source>
        <dbReference type="ARBA" id="ARBA00023054"/>
    </source>
</evidence>
<feature type="region of interest" description="Disordered" evidence="14">
    <location>
        <begin position="372"/>
        <end position="425"/>
    </location>
</feature>
<keyword evidence="2" id="KW-0963">Cytoplasm</keyword>
<evidence type="ECO:0000259" key="15">
    <source>
        <dbReference type="PROSITE" id="PS50067"/>
    </source>
</evidence>
<keyword evidence="6 13" id="KW-0175">Coiled coil</keyword>
<proteinExistence type="inferred from homology"/>
<evidence type="ECO:0000256" key="13">
    <source>
        <dbReference type="SAM" id="Coils"/>
    </source>
</evidence>
<evidence type="ECO:0000256" key="14">
    <source>
        <dbReference type="SAM" id="MobiDB-lite"/>
    </source>
</evidence>
<dbReference type="FunFam" id="3.40.850.10:FF:000028">
    <property type="entry name" value="Kinesin-like protein"/>
    <property type="match status" value="1"/>
</dbReference>
<dbReference type="GeneID" id="102984455"/>
<feature type="compositionally biased region" description="Basic and acidic residues" evidence="14">
    <location>
        <begin position="410"/>
        <end position="425"/>
    </location>
</feature>
<evidence type="ECO:0000256" key="3">
    <source>
        <dbReference type="ARBA" id="ARBA00022701"/>
    </source>
</evidence>
<dbReference type="RefSeq" id="XP_007106327.1">
    <property type="nucleotide sequence ID" value="XM_007106265.3"/>
</dbReference>
<evidence type="ECO:0000256" key="2">
    <source>
        <dbReference type="ARBA" id="ARBA00022490"/>
    </source>
</evidence>
<keyword evidence="16" id="KW-1185">Reference proteome</keyword>
<gene>
    <name evidence="17" type="primary">KIF3A</name>
</gene>
<feature type="coiled-coil region" evidence="13">
    <location>
        <begin position="426"/>
        <end position="587"/>
    </location>
</feature>
<keyword evidence="8" id="KW-0206">Cytoskeleton</keyword>
<evidence type="ECO:0000313" key="17">
    <source>
        <dbReference type="RefSeq" id="XP_007106327.1"/>
    </source>
</evidence>
<comment type="subcellular location">
    <subcellularLocation>
        <location evidence="1">Cytoplasm</location>
        <location evidence="1">Cytoskeleton</location>
    </subcellularLocation>
</comment>
<dbReference type="GO" id="GO:0005929">
    <property type="term" value="C:cilium"/>
    <property type="evidence" value="ECO:0007669"/>
    <property type="project" value="UniProtKB-ARBA"/>
</dbReference>
<dbReference type="GO" id="GO:0005524">
    <property type="term" value="F:ATP binding"/>
    <property type="evidence" value="ECO:0007669"/>
    <property type="project" value="UniProtKB-UniRule"/>
</dbReference>
<dbReference type="PROSITE" id="PS50067">
    <property type="entry name" value="KINESIN_MOTOR_2"/>
    <property type="match status" value="1"/>
</dbReference>
<evidence type="ECO:0000256" key="11">
    <source>
        <dbReference type="PROSITE-ProRule" id="PRU00283"/>
    </source>
</evidence>
<dbReference type="CDD" id="cd01371">
    <property type="entry name" value="KISc_KIF3"/>
    <property type="match status" value="1"/>
</dbReference>
<dbReference type="Proteomes" id="UP000248484">
    <property type="component" value="Chromosome 8"/>
</dbReference>
<dbReference type="GO" id="GO:0005829">
    <property type="term" value="C:cytosol"/>
    <property type="evidence" value="ECO:0007669"/>
    <property type="project" value="UniProtKB-ARBA"/>
</dbReference>
<dbReference type="InterPro" id="IPR027640">
    <property type="entry name" value="Kinesin-like_fam"/>
</dbReference>
<dbReference type="GO" id="GO:0005874">
    <property type="term" value="C:microtubule"/>
    <property type="evidence" value="ECO:0007669"/>
    <property type="project" value="UniProtKB-KW"/>
</dbReference>
<dbReference type="PROSITE" id="PS00411">
    <property type="entry name" value="KINESIN_MOTOR_1"/>
    <property type="match status" value="1"/>
</dbReference>
<protein>
    <recommendedName>
        <fullName evidence="12">Kinesin-like protein</fullName>
    </recommendedName>
</protein>
<keyword evidence="3 12" id="KW-0493">Microtubule</keyword>